<feature type="signal peptide" evidence="1">
    <location>
        <begin position="1"/>
        <end position="19"/>
    </location>
</feature>
<proteinExistence type="predicted"/>
<evidence type="ECO:0000256" key="1">
    <source>
        <dbReference type="SAM" id="SignalP"/>
    </source>
</evidence>
<reference evidence="2" key="1">
    <citation type="submission" date="2022-09" db="EMBL/GenBank/DDBJ databases">
        <title>Chromosome-level assembly of Trichoderma breve T069, a fungus used in development of biopesticide product.</title>
        <authorList>
            <person name="Lin R."/>
            <person name="Liu T."/>
        </authorList>
    </citation>
    <scope>NUCLEOTIDE SEQUENCE</scope>
    <source>
        <strain evidence="2">T069</strain>
    </source>
</reference>
<sequence length="132" mass="13584">MYMSTILLSLISVSALASAANTRCANGEIAIGTRTNCIIVGQGWECSASTGVILSNNCGTIDASENSDYCNGGWHGWTVSCSSDGHTPSLQLGPGGQLWGDCYQQVSTCSAGPTQTTSAGYCCKFIGTVPSK</sequence>
<dbReference type="GeneID" id="80865316"/>
<evidence type="ECO:0000313" key="2">
    <source>
        <dbReference type="EMBL" id="KAJ4862464.1"/>
    </source>
</evidence>
<comment type="caution">
    <text evidence="2">The sequence shown here is derived from an EMBL/GenBank/DDBJ whole genome shotgun (WGS) entry which is preliminary data.</text>
</comment>
<dbReference type="RefSeq" id="XP_056031520.1">
    <property type="nucleotide sequence ID" value="XM_056170628.1"/>
</dbReference>
<organism evidence="2 3">
    <name type="scientific">Trichoderma breve</name>
    <dbReference type="NCBI Taxonomy" id="2034170"/>
    <lineage>
        <taxon>Eukaryota</taxon>
        <taxon>Fungi</taxon>
        <taxon>Dikarya</taxon>
        <taxon>Ascomycota</taxon>
        <taxon>Pezizomycotina</taxon>
        <taxon>Sordariomycetes</taxon>
        <taxon>Hypocreomycetidae</taxon>
        <taxon>Hypocreales</taxon>
        <taxon>Hypocreaceae</taxon>
        <taxon>Trichoderma</taxon>
    </lineage>
</organism>
<accession>A0A9W9BJG6</accession>
<name>A0A9W9BJG6_9HYPO</name>
<dbReference type="EMBL" id="JAOPEN010000002">
    <property type="protein sequence ID" value="KAJ4862464.1"/>
    <property type="molecule type" value="Genomic_DNA"/>
</dbReference>
<dbReference type="AlphaFoldDB" id="A0A9W9BJG6"/>
<feature type="chain" id="PRO_5040755394" evidence="1">
    <location>
        <begin position="20"/>
        <end position="132"/>
    </location>
</feature>
<protein>
    <submittedName>
        <fullName evidence="2">Uncharacterized protein</fullName>
    </submittedName>
</protein>
<dbReference type="Proteomes" id="UP001140511">
    <property type="component" value="Unassembled WGS sequence"/>
</dbReference>
<evidence type="ECO:0000313" key="3">
    <source>
        <dbReference type="Proteomes" id="UP001140511"/>
    </source>
</evidence>
<keyword evidence="1" id="KW-0732">Signal</keyword>
<keyword evidence="3" id="KW-1185">Reference proteome</keyword>
<gene>
    <name evidence="2" type="ORF">T069G_03418</name>
</gene>